<dbReference type="Pfam" id="PF25231">
    <property type="entry name" value="DUF7847"/>
    <property type="match status" value="1"/>
</dbReference>
<organism evidence="3 4">
    <name type="scientific">Halorussus gelatinilyticus</name>
    <dbReference type="NCBI Taxonomy" id="2937524"/>
    <lineage>
        <taxon>Archaea</taxon>
        <taxon>Methanobacteriati</taxon>
        <taxon>Methanobacteriota</taxon>
        <taxon>Stenosarchaea group</taxon>
        <taxon>Halobacteria</taxon>
        <taxon>Halobacteriales</taxon>
        <taxon>Haladaptataceae</taxon>
        <taxon>Halorussus</taxon>
    </lineage>
</organism>
<feature type="transmembrane region" description="Helical" evidence="1">
    <location>
        <begin position="179"/>
        <end position="200"/>
    </location>
</feature>
<feature type="transmembrane region" description="Helical" evidence="1">
    <location>
        <begin position="115"/>
        <end position="135"/>
    </location>
</feature>
<dbReference type="KEGG" id="haxz:M0R88_14585"/>
<proteinExistence type="predicted"/>
<dbReference type="InterPro" id="IPR057169">
    <property type="entry name" value="DUF7847"/>
</dbReference>
<evidence type="ECO:0000259" key="2">
    <source>
        <dbReference type="Pfam" id="PF25231"/>
    </source>
</evidence>
<sequence>MSPKLSTTSALNYAVSQLATRGGAILVAAYAAYQIATQVVIQSLFVGVLGSSLDAAQLSQAYPLAVGLPTTVSAVLTVAVVLAGTALGVVAMRALYEDIDAVPTADHTRRLVRTVGVLFVVSVIVFVATTIGFVFLVLPGLFLAVSLVFAALVVAVEDAGIGESLKRSWELASGNRLRLFLLGVVVVIGSGLAGVVGTLFGGVGPLVSALLTSVVSGLVSLFSVAVLVGAYRQLAGEDGVETSVAA</sequence>
<keyword evidence="1" id="KW-0472">Membrane</keyword>
<feature type="transmembrane region" description="Helical" evidence="1">
    <location>
        <begin position="141"/>
        <end position="159"/>
    </location>
</feature>
<keyword evidence="1" id="KW-1133">Transmembrane helix</keyword>
<evidence type="ECO:0000313" key="4">
    <source>
        <dbReference type="Proteomes" id="UP000830434"/>
    </source>
</evidence>
<feature type="transmembrane region" description="Helical" evidence="1">
    <location>
        <begin position="206"/>
        <end position="228"/>
    </location>
</feature>
<dbReference type="EMBL" id="CP096658">
    <property type="protein sequence ID" value="UPV99734.1"/>
    <property type="molecule type" value="Genomic_DNA"/>
</dbReference>
<dbReference type="AlphaFoldDB" id="A0A8U0IG72"/>
<protein>
    <recommendedName>
        <fullName evidence="2">DUF7847 domain-containing protein</fullName>
    </recommendedName>
</protein>
<evidence type="ECO:0000256" key="1">
    <source>
        <dbReference type="SAM" id="Phobius"/>
    </source>
</evidence>
<name>A0A8U0IG72_9EURY</name>
<gene>
    <name evidence="3" type="ORF">M0R88_14585</name>
</gene>
<keyword evidence="4" id="KW-1185">Reference proteome</keyword>
<reference evidence="3" key="1">
    <citation type="submission" date="2022-04" db="EMBL/GenBank/DDBJ databases">
        <title>Diverse halophilic archaea isolated from saline environments.</title>
        <authorList>
            <person name="Cui H.-L."/>
        </authorList>
    </citation>
    <scope>NUCLEOTIDE SEQUENCE</scope>
    <source>
        <strain evidence="3">XZYJT40</strain>
    </source>
</reference>
<keyword evidence="1" id="KW-0812">Transmembrane</keyword>
<feature type="domain" description="DUF7847" evidence="2">
    <location>
        <begin position="9"/>
        <end position="234"/>
    </location>
</feature>
<evidence type="ECO:0000313" key="3">
    <source>
        <dbReference type="EMBL" id="UPV99734.1"/>
    </source>
</evidence>
<accession>A0A8U0IG72</accession>
<dbReference type="RefSeq" id="WP_248654225.1">
    <property type="nucleotide sequence ID" value="NZ_CP096658.1"/>
</dbReference>
<feature type="transmembrane region" description="Helical" evidence="1">
    <location>
        <begin position="72"/>
        <end position="95"/>
    </location>
</feature>
<dbReference type="GeneID" id="72191106"/>
<dbReference type="Proteomes" id="UP000830434">
    <property type="component" value="Chromosome"/>
</dbReference>